<dbReference type="KEGG" id="tsy:THSYN_10315"/>
<accession>A0A2K8U6Y9</accession>
<evidence type="ECO:0000313" key="2">
    <source>
        <dbReference type="EMBL" id="AUB81307.1"/>
    </source>
</evidence>
<feature type="region of interest" description="Disordered" evidence="1">
    <location>
        <begin position="176"/>
        <end position="203"/>
    </location>
</feature>
<feature type="compositionally biased region" description="Basic and acidic residues" evidence="1">
    <location>
        <begin position="181"/>
        <end position="203"/>
    </location>
</feature>
<evidence type="ECO:0000313" key="3">
    <source>
        <dbReference type="Proteomes" id="UP000232638"/>
    </source>
</evidence>
<proteinExistence type="predicted"/>
<organism evidence="2 3">
    <name type="scientific">Candidatus Thiodictyon syntrophicum</name>
    <dbReference type="NCBI Taxonomy" id="1166950"/>
    <lineage>
        <taxon>Bacteria</taxon>
        <taxon>Pseudomonadati</taxon>
        <taxon>Pseudomonadota</taxon>
        <taxon>Gammaproteobacteria</taxon>
        <taxon>Chromatiales</taxon>
        <taxon>Chromatiaceae</taxon>
        <taxon>Thiodictyon</taxon>
    </lineage>
</organism>
<sequence>MAGRDRLNAAHWRIAYEAARIMVEQDLSDFDRARRKAAARIGILDRRSWPTNEAIQEALSTQRRLFPGAAQAAALRRLRGDALQAMRRFSAFSPRLIGPLLHGSGQAAAGVQLCLYAECPEDVVFALIEAHIPWHERERSFRYGNGERRTHPALRFVAGETPIELVVLPRQALRNPPLDPVTERPERGLDSAELERLLTENGE</sequence>
<dbReference type="EMBL" id="CP020370">
    <property type="protein sequence ID" value="AUB81307.1"/>
    <property type="molecule type" value="Genomic_DNA"/>
</dbReference>
<keyword evidence="3" id="KW-1185">Reference proteome</keyword>
<name>A0A2K8U6Y9_9GAMM</name>
<gene>
    <name evidence="2" type="ORF">THSYN_10315</name>
</gene>
<protein>
    <recommendedName>
        <fullName evidence="4">Nucleotidyltransferase</fullName>
    </recommendedName>
</protein>
<dbReference type="RefSeq" id="WP_100919081.1">
    <property type="nucleotide sequence ID" value="NZ_CP020370.1"/>
</dbReference>
<evidence type="ECO:0008006" key="4">
    <source>
        <dbReference type="Google" id="ProtNLM"/>
    </source>
</evidence>
<dbReference type="Proteomes" id="UP000232638">
    <property type="component" value="Chromosome"/>
</dbReference>
<reference evidence="2 3" key="1">
    <citation type="submission" date="2017-03" db="EMBL/GenBank/DDBJ databases">
        <title>Complete genome sequence of Candidatus 'Thiodictyon syntrophicum' sp. nov. strain Cad16T, a photolithoautotroph purple sulfur bacterium isolated from an alpine meromictic lake.</title>
        <authorList>
            <person name="Luedin S.M."/>
            <person name="Pothier J.F."/>
            <person name="Danza F."/>
            <person name="Storelli N."/>
            <person name="Wittwer M."/>
            <person name="Tonolla M."/>
        </authorList>
    </citation>
    <scope>NUCLEOTIDE SEQUENCE [LARGE SCALE GENOMIC DNA]</scope>
    <source>
        <strain evidence="2 3">Cad16T</strain>
    </source>
</reference>
<evidence type="ECO:0000256" key="1">
    <source>
        <dbReference type="SAM" id="MobiDB-lite"/>
    </source>
</evidence>
<dbReference type="AlphaFoldDB" id="A0A2K8U6Y9"/>
<dbReference type="OrthoDB" id="5294130at2"/>